<keyword evidence="2" id="KW-1185">Reference proteome</keyword>
<gene>
    <name evidence="1" type="ORF">WKI67_07010</name>
</gene>
<organism evidence="1 2">
    <name type="scientific">Streptomyces achmelvichensis</name>
    <dbReference type="NCBI Taxonomy" id="3134111"/>
    <lineage>
        <taxon>Bacteria</taxon>
        <taxon>Bacillati</taxon>
        <taxon>Actinomycetota</taxon>
        <taxon>Actinomycetes</taxon>
        <taxon>Kitasatosporales</taxon>
        <taxon>Streptomycetaceae</taxon>
        <taxon>Streptomyces</taxon>
    </lineage>
</organism>
<reference evidence="1" key="1">
    <citation type="submission" date="2024-03" db="EMBL/GenBank/DDBJ databases">
        <title>Novel Streptomyces species of biotechnological and ecological value are a feature of Machair soil.</title>
        <authorList>
            <person name="Prole J.R."/>
            <person name="Goodfellow M."/>
            <person name="Allenby N."/>
            <person name="Ward A.C."/>
        </authorList>
    </citation>
    <scope>NUCLEOTIDE SEQUENCE</scope>
    <source>
        <strain evidence="1">MS2.AVA.5</strain>
    </source>
</reference>
<name>A0ACC6PP85_9ACTN</name>
<evidence type="ECO:0000313" key="2">
    <source>
        <dbReference type="Proteomes" id="UP001377168"/>
    </source>
</evidence>
<dbReference type="Proteomes" id="UP001377168">
    <property type="component" value="Unassembled WGS sequence"/>
</dbReference>
<evidence type="ECO:0000313" key="1">
    <source>
        <dbReference type="EMBL" id="MEJ8633141.1"/>
    </source>
</evidence>
<sequence length="702" mass="74261">MSRKPSRPTTTVDSGGQLLDTALIDVVRQAGASRGMFYVLSPAGEALWLVVVTGTPREIAAPWTRVGLTDPIPVADAVRERRLVWVGGMEDAARRYPRLSLVLPYDFALAAAPVTSNGTVRGALVLLWPGLHAPGMSPAERDAMEEGCRRLGRILQVAADEGASLPPNRPRVLAPLALGQATATAAFIDRLPGGSCALDLGGRITFITPDAAELLGADAADLLGARPWEALPWMDVPEVEDRYRAALVSEQPTSFTAVRPPDTWLAFELYPDPSGISVRITPSRPAESNAAAQPVRGAGPSRATMLYHLMHMAATLTEAIGVQDVVDQAADQLMPALGAQAMAMMTAEEGRLKIVGHRGYSAALIERFDLIPLTADTPAAHVLATGAPSFFASFADLKRSYAAAVHQDDMASWAFLPLIASNRTIGTLVLAYARPRAFPPAERAVLTSLAGLIGQATDRARLYDTKHRVARRLQDALLPDALPHVPGLSVVARYLPAGHGMDVGGDFYDLIRLDRTTAAAAIGDVQGHNIDAAALMGQVRTAVHAHSTIGAPPGDVLSRTNRLLIDLDPGLFTSCLYAHLDLGRQAACLATAGHPRPLLRHADGRTHVLHVPPGLLLGIDAAAEYTALEIPLPPGSVLVLYTDGLIESPGVDPDDAVAALARLVEDADPDDLEALADTLIEHAPGHGDDIALLLISPQQSGR</sequence>
<accession>A0ACC6PP85</accession>
<dbReference type="EMBL" id="JBBKAJ010000022">
    <property type="protein sequence ID" value="MEJ8633141.1"/>
    <property type="molecule type" value="Genomic_DNA"/>
</dbReference>
<comment type="caution">
    <text evidence="1">The sequence shown here is derived from an EMBL/GenBank/DDBJ whole genome shotgun (WGS) entry which is preliminary data.</text>
</comment>
<protein>
    <submittedName>
        <fullName evidence="1">SpoIIE family protein phosphatase</fullName>
    </submittedName>
</protein>
<proteinExistence type="predicted"/>